<protein>
    <submittedName>
        <fullName evidence="16">Uncharacterized protein</fullName>
    </submittedName>
</protein>
<dbReference type="Gene3D" id="3.40.50.300">
    <property type="entry name" value="P-loop containing nucleotide triphosphate hydrolases"/>
    <property type="match status" value="1"/>
</dbReference>
<evidence type="ECO:0000256" key="6">
    <source>
        <dbReference type="ARBA" id="ARBA00023017"/>
    </source>
</evidence>
<evidence type="ECO:0000256" key="10">
    <source>
        <dbReference type="ARBA" id="ARBA00023212"/>
    </source>
</evidence>
<dbReference type="FunFam" id="3.20.180.20:FF:000003">
    <property type="entry name" value="Dynein heavy chain 12, axonemal"/>
    <property type="match status" value="1"/>
</dbReference>
<evidence type="ECO:0000256" key="11">
    <source>
        <dbReference type="ARBA" id="ARBA00023273"/>
    </source>
</evidence>
<dbReference type="PANTHER" id="PTHR22878:SF66">
    <property type="entry name" value="DYNEIN AXONEMAL HEAVY CHAIN 7"/>
    <property type="match status" value="1"/>
</dbReference>
<dbReference type="Gene3D" id="3.20.180.20">
    <property type="entry name" value="Dynein heavy chain, N-terminal domain 2"/>
    <property type="match status" value="1"/>
</dbReference>
<dbReference type="InterPro" id="IPR042228">
    <property type="entry name" value="Dynein_linker_3"/>
</dbReference>
<keyword evidence="7 12" id="KW-0175">Coiled coil</keyword>
<keyword evidence="3" id="KW-0493">Microtubule</keyword>
<dbReference type="InterPro" id="IPR013602">
    <property type="entry name" value="Dynein_heavy_linker"/>
</dbReference>
<organism evidence="16 17">
    <name type="scientific">Rotaria magnacalcarata</name>
    <dbReference type="NCBI Taxonomy" id="392030"/>
    <lineage>
        <taxon>Eukaryota</taxon>
        <taxon>Metazoa</taxon>
        <taxon>Spiralia</taxon>
        <taxon>Gnathifera</taxon>
        <taxon>Rotifera</taxon>
        <taxon>Eurotatoria</taxon>
        <taxon>Bdelloidea</taxon>
        <taxon>Philodinida</taxon>
        <taxon>Philodinidae</taxon>
        <taxon>Rotaria</taxon>
    </lineage>
</organism>
<keyword evidence="2" id="KW-0963">Cytoplasm</keyword>
<keyword evidence="8" id="KW-0969">Cilium</keyword>
<evidence type="ECO:0000256" key="8">
    <source>
        <dbReference type="ARBA" id="ARBA00023069"/>
    </source>
</evidence>
<dbReference type="GO" id="GO:0051959">
    <property type="term" value="F:dynein light intermediate chain binding"/>
    <property type="evidence" value="ECO:0007669"/>
    <property type="project" value="InterPro"/>
</dbReference>
<accession>A0A815JF62</accession>
<dbReference type="Gene3D" id="1.10.287.2620">
    <property type="match status" value="1"/>
</dbReference>
<dbReference type="InterPro" id="IPR042222">
    <property type="entry name" value="Dynein_2_N"/>
</dbReference>
<dbReference type="Pfam" id="PF08393">
    <property type="entry name" value="DHC_N2"/>
    <property type="match status" value="1"/>
</dbReference>
<name>A0A815JF62_9BILA</name>
<feature type="domain" description="Dynein heavy chain hydrolytic ATP-binding dynein motor region" evidence="15">
    <location>
        <begin position="1281"/>
        <end position="1326"/>
    </location>
</feature>
<evidence type="ECO:0000256" key="12">
    <source>
        <dbReference type="SAM" id="Coils"/>
    </source>
</evidence>
<dbReference type="InterPro" id="IPR027417">
    <property type="entry name" value="P-loop_NTPase"/>
</dbReference>
<feature type="coiled-coil region" evidence="12">
    <location>
        <begin position="673"/>
        <end position="733"/>
    </location>
</feature>
<dbReference type="Proteomes" id="UP000663855">
    <property type="component" value="Unassembled WGS sequence"/>
</dbReference>
<keyword evidence="11" id="KW-0966">Cell projection</keyword>
<dbReference type="GO" id="GO:0030286">
    <property type="term" value="C:dynein complex"/>
    <property type="evidence" value="ECO:0007669"/>
    <property type="project" value="UniProtKB-KW"/>
</dbReference>
<evidence type="ECO:0000256" key="2">
    <source>
        <dbReference type="ARBA" id="ARBA00022490"/>
    </source>
</evidence>
<dbReference type="GO" id="GO:0007018">
    <property type="term" value="P:microtubule-based movement"/>
    <property type="evidence" value="ECO:0007669"/>
    <property type="project" value="InterPro"/>
</dbReference>
<dbReference type="FunFam" id="1.20.140.100:FF:000004">
    <property type="entry name" value="Dynein axonemal heavy chain 6"/>
    <property type="match status" value="1"/>
</dbReference>
<evidence type="ECO:0000259" key="14">
    <source>
        <dbReference type="Pfam" id="PF08393"/>
    </source>
</evidence>
<feature type="domain" description="Dynein heavy chain linker" evidence="14">
    <location>
        <begin position="749"/>
        <end position="1152"/>
    </location>
</feature>
<keyword evidence="5" id="KW-0067">ATP-binding</keyword>
<sequence>MADIQNRHGLRGEGTKGKGTHDPAKFLPQLPEVRAKPQWATPRAPLFVPGKNKLNEVATENERFLQELVERDPKRKRLQGPIRSPDSKALEAVHRKTVDSKKQREDFRKALVDIVTNGDNNSGNDLNSLYLNGTDNTPGVSDMPTAVEKDILRYHFYVHNGIDTEYVAELDENRINDTLSRLPSDLRNSWEPLVTSLTEEMKEDYLLSVKKAIVDFVLRDPRDTEERVKEETLPHRQEIAVLPKPWHASFVHARKFIEKNLHSINPAMAQVLSMWHKNIFKKLKVIDCEEFRERNDSIELSTFHTTCKRHMDSAREQLAKRWVSDIQTIFYQGHKRGIVPSQEDPKFRSFFNTVATLMTQCLQDITLYTIDDYTNLLITPPESIRNYEHSGFIMNMFLSDDEIKFEPSFTDFETVFLSMYDLVIAKCSNLPRIEAKLFSDRSTSHGDSQYLIPVVLPSILESHKARSREMLHGEFEGPREHASTFDQYSVLITKQADADVEQFLNQEHSFNDYVQEVRKYKGKIEEITYNLEKVVRRGMFEIHCNDLIRSLAKRAEACMNRLLERMVKDHRESGEELIGEFERIAEQAVRTPMSTAELMDIIAYLNKAKTQTIPDLEKRLVQAKDELIFLLDNTELPPADLRLNTNMFSWIERMPAAFEEHASIAKEKTEQFKEALTLKRERFVEELDNYTKQVEELQEMGNIKELPRYHKKAQHLEQKLSQAAERIEQFNQEEESFKWDNTAYPIRQQTLNLLQPYLKLYETGVEFTNKLIEWTDGPRDKVQPDQVEQDVGNYERQLFKLERQFNNNPQPRKMANRLRVQVGEFKEKMPLIQTLFNPGLRDRHWEQISSIIGQPFKPDEDTNLNKIIEMDIIQHIPKLELISEAASKEFSLEKAMEKMKKDWQNIEFSIIPYRETGTYVLSAVDDIQLLLDDHIVKTQTMKGSPYIGPFQKDILEWERVMTTLQDILDVWLTVQKNWLYLEPIFSSPDIMAQMPEEGRRFAAVDKTWRELMKACLQDKHALVIVKIDKMLEKFKKSDDSLELILKGLNAYLEKKRLYFSRFFFLSNEELLEILSETKDPTRVQPHLRKCFEGIDKVQFTENLDITHMKSSEGEIVELKDIISTAKARGQVEKWLLELEGVMIASVHKVIAESIVDYQKRRRVVWVRSWMGQAVLAVTMFFWTQHIHRSIVEGQKALEDYLQLNNDQINEIVELVRGKLSEQNRATLEALVVLDVHSRDVLATLVDAKVSKEDDFLWLAQLRYYWENESVLTRMINASLKYGYEYLGNSSRLVITPLTDRCYRTLFSALHLHLGGAPEGPAGTGKVNQFIYPPGQK</sequence>
<evidence type="ECO:0000259" key="15">
    <source>
        <dbReference type="Pfam" id="PF12774"/>
    </source>
</evidence>
<evidence type="ECO:0000256" key="9">
    <source>
        <dbReference type="ARBA" id="ARBA00023175"/>
    </source>
</evidence>
<dbReference type="PANTHER" id="PTHR22878">
    <property type="entry name" value="DYNEIN HEAVY CHAIN 6, AXONEMAL-LIKE-RELATED"/>
    <property type="match status" value="1"/>
</dbReference>
<dbReference type="Gene3D" id="1.20.58.1120">
    <property type="match status" value="1"/>
</dbReference>
<evidence type="ECO:0000256" key="7">
    <source>
        <dbReference type="ARBA" id="ARBA00023054"/>
    </source>
</evidence>
<keyword evidence="9" id="KW-0505">Motor protein</keyword>
<feature type="coiled-coil region" evidence="12">
    <location>
        <begin position="606"/>
        <end position="633"/>
    </location>
</feature>
<dbReference type="InterPro" id="IPR035699">
    <property type="entry name" value="AAA_6"/>
</dbReference>
<feature type="compositionally biased region" description="Basic and acidic residues" evidence="13">
    <location>
        <begin position="10"/>
        <end position="24"/>
    </location>
</feature>
<comment type="subcellular location">
    <subcellularLocation>
        <location evidence="1">Cytoplasm</location>
        <location evidence="1">Cytoskeleton</location>
        <location evidence="1">Cilium axoneme</location>
    </subcellularLocation>
</comment>
<dbReference type="GO" id="GO:0045505">
    <property type="term" value="F:dynein intermediate chain binding"/>
    <property type="evidence" value="ECO:0007669"/>
    <property type="project" value="InterPro"/>
</dbReference>
<keyword evidence="6" id="KW-0243">Dynein</keyword>
<evidence type="ECO:0000256" key="3">
    <source>
        <dbReference type="ARBA" id="ARBA00022701"/>
    </source>
</evidence>
<comment type="caution">
    <text evidence="16">The sequence shown here is derived from an EMBL/GenBank/DDBJ whole genome shotgun (WGS) entry which is preliminary data.</text>
</comment>
<evidence type="ECO:0000313" key="17">
    <source>
        <dbReference type="Proteomes" id="UP000663855"/>
    </source>
</evidence>
<dbReference type="EMBL" id="CAJNOV010009773">
    <property type="protein sequence ID" value="CAF1378306.1"/>
    <property type="molecule type" value="Genomic_DNA"/>
</dbReference>
<keyword evidence="4" id="KW-0547">Nucleotide-binding</keyword>
<keyword evidence="10" id="KW-0206">Cytoskeleton</keyword>
<evidence type="ECO:0000256" key="4">
    <source>
        <dbReference type="ARBA" id="ARBA00022741"/>
    </source>
</evidence>
<dbReference type="FunFam" id="1.20.58.1120:FF:000005">
    <property type="entry name" value="Dynein, axonemal, heavy chain 12"/>
    <property type="match status" value="1"/>
</dbReference>
<evidence type="ECO:0000313" key="16">
    <source>
        <dbReference type="EMBL" id="CAF1378306.1"/>
    </source>
</evidence>
<dbReference type="GO" id="GO:0005524">
    <property type="term" value="F:ATP binding"/>
    <property type="evidence" value="ECO:0007669"/>
    <property type="project" value="UniProtKB-KW"/>
</dbReference>
<evidence type="ECO:0000256" key="5">
    <source>
        <dbReference type="ARBA" id="ARBA00022840"/>
    </source>
</evidence>
<evidence type="ECO:0000256" key="1">
    <source>
        <dbReference type="ARBA" id="ARBA00004430"/>
    </source>
</evidence>
<evidence type="ECO:0000256" key="13">
    <source>
        <dbReference type="SAM" id="MobiDB-lite"/>
    </source>
</evidence>
<dbReference type="FunFam" id="1.10.287.2620:FF:000002">
    <property type="entry name" value="Dynein heavy chain 2, axonemal"/>
    <property type="match status" value="1"/>
</dbReference>
<feature type="region of interest" description="Disordered" evidence="13">
    <location>
        <begin position="1"/>
        <end position="25"/>
    </location>
</feature>
<dbReference type="InterPro" id="IPR026983">
    <property type="entry name" value="DHC"/>
</dbReference>
<dbReference type="GO" id="GO:0005930">
    <property type="term" value="C:axoneme"/>
    <property type="evidence" value="ECO:0007669"/>
    <property type="project" value="UniProtKB-SubCell"/>
</dbReference>
<dbReference type="Gene3D" id="1.20.140.100">
    <property type="entry name" value="Dynein heavy chain, N-terminal domain 2"/>
    <property type="match status" value="1"/>
</dbReference>
<gene>
    <name evidence="16" type="ORF">CJN711_LOCUS20811</name>
</gene>
<proteinExistence type="predicted"/>
<dbReference type="Pfam" id="PF12774">
    <property type="entry name" value="AAA_6"/>
    <property type="match status" value="1"/>
</dbReference>
<dbReference type="GO" id="GO:0005874">
    <property type="term" value="C:microtubule"/>
    <property type="evidence" value="ECO:0007669"/>
    <property type="project" value="UniProtKB-KW"/>
</dbReference>
<reference evidence="16" key="1">
    <citation type="submission" date="2021-02" db="EMBL/GenBank/DDBJ databases">
        <authorList>
            <person name="Nowell W R."/>
        </authorList>
    </citation>
    <scope>NUCLEOTIDE SEQUENCE</scope>
</reference>